<evidence type="ECO:0000256" key="6">
    <source>
        <dbReference type="ARBA" id="ARBA00023284"/>
    </source>
</evidence>
<keyword evidence="3" id="KW-0813">Transport</keyword>
<evidence type="ECO:0000256" key="4">
    <source>
        <dbReference type="ARBA" id="ARBA00022982"/>
    </source>
</evidence>
<dbReference type="PRINTS" id="PR00160">
    <property type="entry name" value="GLUTAREDOXIN"/>
</dbReference>
<dbReference type="SUPFAM" id="SSF52833">
    <property type="entry name" value="Thioredoxin-like"/>
    <property type="match status" value="1"/>
</dbReference>
<dbReference type="InterPro" id="IPR011899">
    <property type="entry name" value="Glutaredoxin_euk/vir"/>
</dbReference>
<dbReference type="PANTHER" id="PTHR45694">
    <property type="entry name" value="GLUTAREDOXIN 2"/>
    <property type="match status" value="1"/>
</dbReference>
<dbReference type="GO" id="GO:0004364">
    <property type="term" value="F:glutathione transferase activity"/>
    <property type="evidence" value="ECO:0007669"/>
    <property type="project" value="UniProtKB-EC"/>
</dbReference>
<comment type="catalytic activity">
    <reaction evidence="7">
        <text>1-chloro-2,4-dinitrobenzene + glutathione = 2,4-dinitrophenyl-S-glutathione + chloride + H(+)</text>
        <dbReference type="Rhea" id="RHEA:51220"/>
        <dbReference type="ChEBI" id="CHEBI:15378"/>
        <dbReference type="ChEBI" id="CHEBI:17996"/>
        <dbReference type="ChEBI" id="CHEBI:34718"/>
        <dbReference type="ChEBI" id="CHEBI:57925"/>
        <dbReference type="ChEBI" id="CHEBI:133977"/>
        <dbReference type="EC" id="2.5.1.18"/>
    </reaction>
</comment>
<dbReference type="GO" id="GO:0005634">
    <property type="term" value="C:nucleus"/>
    <property type="evidence" value="ECO:0007669"/>
    <property type="project" value="TreeGrafter"/>
</dbReference>
<dbReference type="GO" id="GO:0004602">
    <property type="term" value="F:glutathione peroxidase activity"/>
    <property type="evidence" value="ECO:0007669"/>
    <property type="project" value="UniProtKB-EC"/>
</dbReference>
<evidence type="ECO:0000256" key="1">
    <source>
        <dbReference type="ARBA" id="ARBA00000217"/>
    </source>
</evidence>
<evidence type="ECO:0000313" key="10">
    <source>
        <dbReference type="Proteomes" id="UP000629468"/>
    </source>
</evidence>
<dbReference type="PROSITE" id="PS00195">
    <property type="entry name" value="GLUTAREDOXIN_1"/>
    <property type="match status" value="1"/>
</dbReference>
<evidence type="ECO:0000259" key="8">
    <source>
        <dbReference type="Pfam" id="PF00462"/>
    </source>
</evidence>
<dbReference type="AlphaFoldDB" id="A0A8H7KKS1"/>
<gene>
    <name evidence="9" type="ORF">Agabi119p4_59</name>
</gene>
<dbReference type="GO" id="GO:0015038">
    <property type="term" value="F:glutathione disulfide oxidoreductase activity"/>
    <property type="evidence" value="ECO:0007669"/>
    <property type="project" value="TreeGrafter"/>
</dbReference>
<reference evidence="9 10" key="1">
    <citation type="journal article" name="Sci. Rep.">
        <title>Telomere-to-telomere assembled and centromere annotated genomes of the two main subspecies of the button mushroom Agaricus bisporus reveal especially polymorphic chromosome ends.</title>
        <authorList>
            <person name="Sonnenberg A.S.M."/>
            <person name="Sedaghat-Telgerd N."/>
            <person name="Lavrijssen B."/>
            <person name="Ohm R.A."/>
            <person name="Hendrickx P.M."/>
            <person name="Scholtmeijer K."/>
            <person name="Baars J.J.P."/>
            <person name="van Peer A."/>
        </authorList>
    </citation>
    <scope>NUCLEOTIDE SEQUENCE [LARGE SCALE GENOMIC DNA]</scope>
    <source>
        <strain evidence="9 10">H119_p4</strain>
    </source>
</reference>
<dbReference type="Proteomes" id="UP000629468">
    <property type="component" value="Unassembled WGS sequence"/>
</dbReference>
<dbReference type="Pfam" id="PF00462">
    <property type="entry name" value="Glutaredoxin"/>
    <property type="match status" value="1"/>
</dbReference>
<dbReference type="PROSITE" id="PS51354">
    <property type="entry name" value="GLUTAREDOXIN_2"/>
    <property type="match status" value="1"/>
</dbReference>
<comment type="catalytic activity">
    <reaction evidence="1">
        <text>2 glutathione + H2O2 = glutathione disulfide + 2 H2O</text>
        <dbReference type="Rhea" id="RHEA:16833"/>
        <dbReference type="ChEBI" id="CHEBI:15377"/>
        <dbReference type="ChEBI" id="CHEBI:16240"/>
        <dbReference type="ChEBI" id="CHEBI:57925"/>
        <dbReference type="ChEBI" id="CHEBI:58297"/>
        <dbReference type="EC" id="1.11.1.9"/>
    </reaction>
</comment>
<keyword evidence="6" id="KW-0676">Redox-active center</keyword>
<accession>A0A8H7KKS1</accession>
<evidence type="ECO:0000313" key="9">
    <source>
        <dbReference type="EMBL" id="KAF7783894.1"/>
    </source>
</evidence>
<feature type="domain" description="Glutaredoxin" evidence="8">
    <location>
        <begin position="53"/>
        <end position="116"/>
    </location>
</feature>
<comment type="caution">
    <text evidence="9">The sequence shown here is derived from an EMBL/GenBank/DDBJ whole genome shotgun (WGS) entry which is preliminary data.</text>
</comment>
<keyword evidence="5" id="KW-1015">Disulfide bond</keyword>
<dbReference type="EC" id="1.11.1.9" evidence="2"/>
<evidence type="ECO:0000256" key="5">
    <source>
        <dbReference type="ARBA" id="ARBA00023157"/>
    </source>
</evidence>
<evidence type="ECO:0000256" key="3">
    <source>
        <dbReference type="ARBA" id="ARBA00022448"/>
    </source>
</evidence>
<dbReference type="InterPro" id="IPR011767">
    <property type="entry name" value="GLR_AS"/>
</dbReference>
<protein>
    <recommendedName>
        <fullName evidence="2">glutathione peroxidase</fullName>
        <ecNumber evidence="2">1.11.1.9</ecNumber>
    </recommendedName>
</protein>
<dbReference type="InterPro" id="IPR014025">
    <property type="entry name" value="Glutaredoxin_subgr"/>
</dbReference>
<organism evidence="9 10">
    <name type="scientific">Agaricus bisporus var. burnettii</name>
    <dbReference type="NCBI Taxonomy" id="192524"/>
    <lineage>
        <taxon>Eukaryota</taxon>
        <taxon>Fungi</taxon>
        <taxon>Dikarya</taxon>
        <taxon>Basidiomycota</taxon>
        <taxon>Agaricomycotina</taxon>
        <taxon>Agaricomycetes</taxon>
        <taxon>Agaricomycetidae</taxon>
        <taxon>Agaricales</taxon>
        <taxon>Agaricineae</taxon>
        <taxon>Agaricaceae</taxon>
        <taxon>Agaricus</taxon>
    </lineage>
</organism>
<dbReference type="GO" id="GO:0034599">
    <property type="term" value="P:cellular response to oxidative stress"/>
    <property type="evidence" value="ECO:0007669"/>
    <property type="project" value="TreeGrafter"/>
</dbReference>
<evidence type="ECO:0000256" key="2">
    <source>
        <dbReference type="ARBA" id="ARBA00012310"/>
    </source>
</evidence>
<dbReference type="NCBIfam" id="TIGR02180">
    <property type="entry name" value="GRX_euk"/>
    <property type="match status" value="1"/>
</dbReference>
<dbReference type="InterPro" id="IPR002109">
    <property type="entry name" value="Glutaredoxin"/>
</dbReference>
<dbReference type="EMBL" id="JABXXO010000001">
    <property type="protein sequence ID" value="KAF7783894.1"/>
    <property type="molecule type" value="Genomic_DNA"/>
</dbReference>
<dbReference type="FunFam" id="3.40.30.10:FF:000026">
    <property type="entry name" value="Glutaredoxin 2"/>
    <property type="match status" value="1"/>
</dbReference>
<keyword evidence="4" id="KW-0249">Electron transport</keyword>
<dbReference type="Gene3D" id="3.40.30.10">
    <property type="entry name" value="Glutaredoxin"/>
    <property type="match status" value="1"/>
</dbReference>
<sequence length="136" mass="15208">MFSYIQTSLFSRTSPTLFSWFTTTASSSTPSQAQLISMAAKDIVEKAISENKIAIFSKSWCPYCKKAKTLLSQEYDAQTVVFELDEREDGGAIQNYLLERDGQRTVPNIFIGQKHIGGCDDVFTKHKKGEIAALLK</sequence>
<name>A0A8H7KKS1_AGABI</name>
<dbReference type="InterPro" id="IPR036249">
    <property type="entry name" value="Thioredoxin-like_sf"/>
</dbReference>
<evidence type="ECO:0000256" key="7">
    <source>
        <dbReference type="ARBA" id="ARBA00035808"/>
    </source>
</evidence>
<dbReference type="PANTHER" id="PTHR45694:SF18">
    <property type="entry name" value="GLUTAREDOXIN-1-RELATED"/>
    <property type="match status" value="1"/>
</dbReference>
<dbReference type="GO" id="GO:0005737">
    <property type="term" value="C:cytoplasm"/>
    <property type="evidence" value="ECO:0007669"/>
    <property type="project" value="TreeGrafter"/>
</dbReference>
<dbReference type="CDD" id="cd03419">
    <property type="entry name" value="GRX_GRXh_1_2_like"/>
    <property type="match status" value="1"/>
</dbReference>
<proteinExistence type="predicted"/>